<evidence type="ECO:0000313" key="3">
    <source>
        <dbReference type="EMBL" id="NMD99070.1"/>
    </source>
</evidence>
<dbReference type="InterPro" id="IPR013655">
    <property type="entry name" value="PAS_fold_3"/>
</dbReference>
<dbReference type="PANTHER" id="PTHR33121">
    <property type="entry name" value="CYCLIC DI-GMP PHOSPHODIESTERASE PDEF"/>
    <property type="match status" value="1"/>
</dbReference>
<organism evidence="3 4">
    <name type="scientific">Selenomonas bovis</name>
    <dbReference type="NCBI Taxonomy" id="416586"/>
    <lineage>
        <taxon>Bacteria</taxon>
        <taxon>Bacillati</taxon>
        <taxon>Bacillota</taxon>
        <taxon>Negativicutes</taxon>
        <taxon>Selenomonadales</taxon>
        <taxon>Selenomonadaceae</taxon>
        <taxon>Selenomonas</taxon>
    </lineage>
</organism>
<dbReference type="InterPro" id="IPR035919">
    <property type="entry name" value="EAL_sf"/>
</dbReference>
<dbReference type="RefSeq" id="WP_170077513.1">
    <property type="nucleotide sequence ID" value="NZ_JABAFA010000018.1"/>
</dbReference>
<proteinExistence type="predicted"/>
<feature type="domain" description="EAL" evidence="1">
    <location>
        <begin position="309"/>
        <end position="565"/>
    </location>
</feature>
<dbReference type="InterPro" id="IPR001633">
    <property type="entry name" value="EAL_dom"/>
</dbReference>
<sequence length="582" mass="65836">MGKQGRAPLSPLLRRCKALFDLIKRTTDEYLVFVDIETRTALLSPNLVRDFGLPAEVVADFGAAWTPLVHPEERDQLAASLSAIMDRLNVFEHAMEYRVRDRSGVYVWLRSRGRVGALGKDGAQPIFVSEIRRMANRNQADDITGLLNKYQFEHSLRVALSAYRITGQGGAVLVLGIDNFKIVNETFNRMFGDRVLKLVADVILALLPEELTLYKLDGDEYGIIYPMADAETAQRLYENVQKALTQPFDLDGHRIFLTVSAGTVLYPQAGKDYLVLQKHAEAAMDLAKRAGKNRNCLFSKEQYNRWVRSISMRDDLRASVEEGCSAFRLMYQPQVDARTRRLIGAEALLRWRSPRGRMVAPMEFIPLLEETKLILPVGKWLLEQAVQQVKAWRALLPDFRMSVNMSYEQVRDLSFREFVPACLARHSVPPEAVTLELTESRVVADWHFVNEQFDEYRRQGIRIAMDDFGTGYSSLASLKNLSCDIVKLDRAFVQGITDGGFDQELVCAVTSLCHSIGMRVCVEGVEEESAYECLRDTCQADVIQGYLFGHPEAPENFTAKFIAPYPDHILPTDKGEPSYATR</sequence>
<dbReference type="Pfam" id="PF00563">
    <property type="entry name" value="EAL"/>
    <property type="match status" value="1"/>
</dbReference>
<gene>
    <name evidence="3" type="ORF">HF878_06185</name>
</gene>
<dbReference type="NCBIfam" id="TIGR00254">
    <property type="entry name" value="GGDEF"/>
    <property type="match status" value="1"/>
</dbReference>
<dbReference type="Gene3D" id="3.20.20.450">
    <property type="entry name" value="EAL domain"/>
    <property type="match status" value="1"/>
</dbReference>
<dbReference type="InterPro" id="IPR043128">
    <property type="entry name" value="Rev_trsase/Diguanyl_cyclase"/>
</dbReference>
<name>A0A848B4I8_9FIRM</name>
<dbReference type="SMART" id="SM00052">
    <property type="entry name" value="EAL"/>
    <property type="match status" value="1"/>
</dbReference>
<dbReference type="GO" id="GO:0071111">
    <property type="term" value="F:cyclic-guanylate-specific phosphodiesterase activity"/>
    <property type="evidence" value="ECO:0007669"/>
    <property type="project" value="InterPro"/>
</dbReference>
<dbReference type="PROSITE" id="PS50883">
    <property type="entry name" value="EAL"/>
    <property type="match status" value="1"/>
</dbReference>
<dbReference type="Pfam" id="PF00990">
    <property type="entry name" value="GGDEF"/>
    <property type="match status" value="1"/>
</dbReference>
<dbReference type="Pfam" id="PF08447">
    <property type="entry name" value="PAS_3"/>
    <property type="match status" value="1"/>
</dbReference>
<dbReference type="InterPro" id="IPR000160">
    <property type="entry name" value="GGDEF_dom"/>
</dbReference>
<dbReference type="SUPFAM" id="SSF55073">
    <property type="entry name" value="Nucleotide cyclase"/>
    <property type="match status" value="1"/>
</dbReference>
<dbReference type="Gene3D" id="3.30.70.270">
    <property type="match status" value="1"/>
</dbReference>
<dbReference type="EMBL" id="JABAFA010000018">
    <property type="protein sequence ID" value="NMD99070.1"/>
    <property type="molecule type" value="Genomic_DNA"/>
</dbReference>
<dbReference type="CDD" id="cd00130">
    <property type="entry name" value="PAS"/>
    <property type="match status" value="1"/>
</dbReference>
<evidence type="ECO:0000259" key="2">
    <source>
        <dbReference type="PROSITE" id="PS50887"/>
    </source>
</evidence>
<dbReference type="Proteomes" id="UP000543804">
    <property type="component" value="Unassembled WGS sequence"/>
</dbReference>
<keyword evidence="4" id="KW-1185">Reference proteome</keyword>
<dbReference type="CDD" id="cd01949">
    <property type="entry name" value="GGDEF"/>
    <property type="match status" value="1"/>
</dbReference>
<dbReference type="PROSITE" id="PS50887">
    <property type="entry name" value="GGDEF"/>
    <property type="match status" value="1"/>
</dbReference>
<dbReference type="SUPFAM" id="SSF141868">
    <property type="entry name" value="EAL domain-like"/>
    <property type="match status" value="1"/>
</dbReference>
<dbReference type="InterPro" id="IPR050706">
    <property type="entry name" value="Cyclic-di-GMP_PDE-like"/>
</dbReference>
<protein>
    <submittedName>
        <fullName evidence="3">EAL domain-containing protein</fullName>
    </submittedName>
</protein>
<dbReference type="AlphaFoldDB" id="A0A848B4I8"/>
<dbReference type="SUPFAM" id="SSF55785">
    <property type="entry name" value="PYP-like sensor domain (PAS domain)"/>
    <property type="match status" value="1"/>
</dbReference>
<dbReference type="SMART" id="SM00267">
    <property type="entry name" value="GGDEF"/>
    <property type="match status" value="1"/>
</dbReference>
<dbReference type="InterPro" id="IPR029787">
    <property type="entry name" value="Nucleotide_cyclase"/>
</dbReference>
<dbReference type="Gene3D" id="3.30.450.20">
    <property type="entry name" value="PAS domain"/>
    <property type="match status" value="1"/>
</dbReference>
<dbReference type="InterPro" id="IPR000014">
    <property type="entry name" value="PAS"/>
</dbReference>
<evidence type="ECO:0000313" key="4">
    <source>
        <dbReference type="Proteomes" id="UP000543804"/>
    </source>
</evidence>
<dbReference type="CDD" id="cd01948">
    <property type="entry name" value="EAL"/>
    <property type="match status" value="1"/>
</dbReference>
<feature type="domain" description="GGDEF" evidence="2">
    <location>
        <begin position="168"/>
        <end position="300"/>
    </location>
</feature>
<evidence type="ECO:0000259" key="1">
    <source>
        <dbReference type="PROSITE" id="PS50883"/>
    </source>
</evidence>
<reference evidence="3 4" key="1">
    <citation type="submission" date="2020-04" db="EMBL/GenBank/DDBJ databases">
        <authorList>
            <person name="Hitch T.C.A."/>
            <person name="Wylensek D."/>
            <person name="Clavel T."/>
        </authorList>
    </citation>
    <scope>NUCLEOTIDE SEQUENCE [LARGE SCALE GENOMIC DNA]</scope>
    <source>
        <strain evidence="3 4">PG-130-P53-12</strain>
    </source>
</reference>
<dbReference type="InterPro" id="IPR035965">
    <property type="entry name" value="PAS-like_dom_sf"/>
</dbReference>
<dbReference type="PANTHER" id="PTHR33121:SF79">
    <property type="entry name" value="CYCLIC DI-GMP PHOSPHODIESTERASE PDED-RELATED"/>
    <property type="match status" value="1"/>
</dbReference>
<comment type="caution">
    <text evidence="3">The sequence shown here is derived from an EMBL/GenBank/DDBJ whole genome shotgun (WGS) entry which is preliminary data.</text>
</comment>
<accession>A0A848B4I8</accession>